<dbReference type="Proteomes" id="UP000281553">
    <property type="component" value="Unassembled WGS sequence"/>
</dbReference>
<protein>
    <recommendedName>
        <fullName evidence="3">GIY-YIG domain-containing protein</fullName>
    </recommendedName>
</protein>
<dbReference type="OrthoDB" id="6274432at2759"/>
<keyword evidence="2" id="KW-1185">Reference proteome</keyword>
<reference evidence="1 2" key="1">
    <citation type="submission" date="2018-11" db="EMBL/GenBank/DDBJ databases">
        <authorList>
            <consortium name="Pathogen Informatics"/>
        </authorList>
    </citation>
    <scope>NUCLEOTIDE SEQUENCE [LARGE SCALE GENOMIC DNA]</scope>
</reference>
<name>A0A3P6SMM7_DIBLA</name>
<evidence type="ECO:0008006" key="3">
    <source>
        <dbReference type="Google" id="ProtNLM"/>
    </source>
</evidence>
<organism evidence="1 2">
    <name type="scientific">Dibothriocephalus latus</name>
    <name type="common">Fish tapeworm</name>
    <name type="synonym">Diphyllobothrium latum</name>
    <dbReference type="NCBI Taxonomy" id="60516"/>
    <lineage>
        <taxon>Eukaryota</taxon>
        <taxon>Metazoa</taxon>
        <taxon>Spiralia</taxon>
        <taxon>Lophotrochozoa</taxon>
        <taxon>Platyhelminthes</taxon>
        <taxon>Cestoda</taxon>
        <taxon>Eucestoda</taxon>
        <taxon>Diphyllobothriidea</taxon>
        <taxon>Diphyllobothriidae</taxon>
        <taxon>Dibothriocephalus</taxon>
    </lineage>
</organism>
<evidence type="ECO:0000313" key="2">
    <source>
        <dbReference type="Proteomes" id="UP000281553"/>
    </source>
</evidence>
<proteinExistence type="predicted"/>
<sequence>MRPKDQVPVNQKSGVIYCIDCLCGQANYVGQTGKRVLTRMHQHELVVRPKEKLSLVAAHAPTLEHSFDFGRVRIVGRSDDRTSRLLQEAWHSRVDSINRHIELPDAYFALREQTEGRAQGQRSIPAEPS</sequence>
<dbReference type="EMBL" id="UYRU01042074">
    <property type="protein sequence ID" value="VDK72569.1"/>
    <property type="molecule type" value="Genomic_DNA"/>
</dbReference>
<evidence type="ECO:0000313" key="1">
    <source>
        <dbReference type="EMBL" id="VDK72569.1"/>
    </source>
</evidence>
<gene>
    <name evidence="1" type="ORF">DILT_LOCUS2421</name>
</gene>
<dbReference type="AlphaFoldDB" id="A0A3P6SMM7"/>
<accession>A0A3P6SMM7</accession>